<organism evidence="1 2">
    <name type="scientific">Ustilago trichophora</name>
    <dbReference type="NCBI Taxonomy" id="86804"/>
    <lineage>
        <taxon>Eukaryota</taxon>
        <taxon>Fungi</taxon>
        <taxon>Dikarya</taxon>
        <taxon>Basidiomycota</taxon>
        <taxon>Ustilaginomycotina</taxon>
        <taxon>Ustilaginomycetes</taxon>
        <taxon>Ustilaginales</taxon>
        <taxon>Ustilaginaceae</taxon>
        <taxon>Ustilago</taxon>
    </lineage>
</organism>
<evidence type="ECO:0000313" key="1">
    <source>
        <dbReference type="EMBL" id="SPO26081.1"/>
    </source>
</evidence>
<accession>A0A5C3E945</accession>
<proteinExistence type="predicted"/>
<protein>
    <submittedName>
        <fullName evidence="1">Uncharacterized protein</fullName>
    </submittedName>
</protein>
<dbReference type="AlphaFoldDB" id="A0A5C3E945"/>
<keyword evidence="2" id="KW-1185">Reference proteome</keyword>
<dbReference type="Proteomes" id="UP000324022">
    <property type="component" value="Unassembled WGS sequence"/>
</dbReference>
<gene>
    <name evidence="1" type="ORF">UTRI_02355</name>
</gene>
<sequence length="120" mass="13329">MQQIRNTGYFFSQQYGVQYSTVQYSTVQYSEMKGSRLRMRDCEAAPDHKVDTKGENLFLGTVCKKKLYPRSNQADLSHALRVTGTRKKWRKQASSDASDAADAAVVVVAAVTLMKGTGAQ</sequence>
<dbReference type="EMBL" id="OOIN01000013">
    <property type="protein sequence ID" value="SPO26081.1"/>
    <property type="molecule type" value="Genomic_DNA"/>
</dbReference>
<name>A0A5C3E945_9BASI</name>
<reference evidence="1 2" key="1">
    <citation type="submission" date="2018-03" db="EMBL/GenBank/DDBJ databases">
        <authorList>
            <person name="Guldener U."/>
        </authorList>
    </citation>
    <scope>NUCLEOTIDE SEQUENCE [LARGE SCALE GENOMIC DNA]</scope>
    <source>
        <strain evidence="1 2">NBRC100155</strain>
    </source>
</reference>
<evidence type="ECO:0000313" key="2">
    <source>
        <dbReference type="Proteomes" id="UP000324022"/>
    </source>
</evidence>